<evidence type="ECO:0000313" key="1">
    <source>
        <dbReference type="EMBL" id="KIH84102.1"/>
    </source>
</evidence>
<dbReference type="PATRIC" id="fig|226910.6.peg.2089"/>
<dbReference type="EMBL" id="JXDG01000022">
    <property type="protein sequence ID" value="KIH84102.1"/>
    <property type="molecule type" value="Genomic_DNA"/>
</dbReference>
<organism evidence="1 2">
    <name type="scientific">Pseudomonas batumici</name>
    <dbReference type="NCBI Taxonomy" id="226910"/>
    <lineage>
        <taxon>Bacteria</taxon>
        <taxon>Pseudomonadati</taxon>
        <taxon>Pseudomonadota</taxon>
        <taxon>Gammaproteobacteria</taxon>
        <taxon>Pseudomonadales</taxon>
        <taxon>Pseudomonadaceae</taxon>
        <taxon>Pseudomonas</taxon>
    </lineage>
</organism>
<dbReference type="AlphaFoldDB" id="A0A0C2IGT1"/>
<evidence type="ECO:0000313" key="2">
    <source>
        <dbReference type="Proteomes" id="UP000031535"/>
    </source>
</evidence>
<dbReference type="Proteomes" id="UP000031535">
    <property type="component" value="Unassembled WGS sequence"/>
</dbReference>
<proteinExistence type="predicted"/>
<comment type="caution">
    <text evidence="1">The sequence shown here is derived from an EMBL/GenBank/DDBJ whole genome shotgun (WGS) entry which is preliminary data.</text>
</comment>
<sequence>MRDSQSLGLMVGTPDDHAPLWLILNQRLENCRITAAPSVESERDVG</sequence>
<accession>A0A0C2IGT1</accession>
<keyword evidence="2" id="KW-1185">Reference proteome</keyword>
<gene>
    <name evidence="1" type="ORF">UCMB321_2102</name>
</gene>
<reference evidence="1 2" key="1">
    <citation type="submission" date="2015-01" db="EMBL/GenBank/DDBJ databases">
        <title>Complete genome of Pseudomonas batumici UCM B-321 producer of the batumin antibiotic with strong antistaphilococcal and potential anticancer activity.</title>
        <authorList>
            <person name="Klochko V.V."/>
            <person name="Zelena L.B."/>
            <person name="Elena K.A."/>
            <person name="Reva O.N."/>
        </authorList>
    </citation>
    <scope>NUCLEOTIDE SEQUENCE [LARGE SCALE GENOMIC DNA]</scope>
    <source>
        <strain evidence="1 2">UCM B-321</strain>
    </source>
</reference>
<protein>
    <submittedName>
        <fullName evidence="1">Uncharacterized protein</fullName>
    </submittedName>
</protein>
<name>A0A0C2IGT1_9PSED</name>